<evidence type="ECO:0000313" key="3">
    <source>
        <dbReference type="Proteomes" id="UP001144673"/>
    </source>
</evidence>
<evidence type="ECO:0000313" key="2">
    <source>
        <dbReference type="EMBL" id="KAJ4144409.1"/>
    </source>
</evidence>
<accession>A0A9W8Q1N3</accession>
<feature type="compositionally biased region" description="Polar residues" evidence="1">
    <location>
        <begin position="1"/>
        <end position="13"/>
    </location>
</feature>
<feature type="compositionally biased region" description="Basic residues" evidence="1">
    <location>
        <begin position="40"/>
        <end position="50"/>
    </location>
</feature>
<keyword evidence="3" id="KW-1185">Reference proteome</keyword>
<comment type="caution">
    <text evidence="2">The sequence shown here is derived from an EMBL/GenBank/DDBJ whole genome shotgun (WGS) entry which is preliminary data.</text>
</comment>
<dbReference type="GeneID" id="80890452"/>
<gene>
    <name evidence="2" type="ORF">LMH87_003293</name>
</gene>
<proteinExistence type="predicted"/>
<protein>
    <submittedName>
        <fullName evidence="2">Uncharacterized protein</fullName>
    </submittedName>
</protein>
<dbReference type="KEGG" id="amus:LMH87_003293"/>
<dbReference type="EMBL" id="JAJHUN010000011">
    <property type="protein sequence ID" value="KAJ4144409.1"/>
    <property type="molecule type" value="Genomic_DNA"/>
</dbReference>
<feature type="compositionally biased region" description="Polar residues" evidence="1">
    <location>
        <begin position="74"/>
        <end position="85"/>
    </location>
</feature>
<reference evidence="2" key="1">
    <citation type="journal article" date="2023" name="Access Microbiol">
        <title>De-novo genome assembly for Akanthomyces muscarius, a biocontrol agent of insect agricultural pests.</title>
        <authorList>
            <person name="Erdos Z."/>
            <person name="Studholme D.J."/>
            <person name="Raymond B."/>
            <person name="Sharma M."/>
        </authorList>
    </citation>
    <scope>NUCLEOTIDE SEQUENCE</scope>
    <source>
        <strain evidence="2">Ve6</strain>
    </source>
</reference>
<dbReference type="Proteomes" id="UP001144673">
    <property type="component" value="Chromosome 2"/>
</dbReference>
<feature type="region of interest" description="Disordered" evidence="1">
    <location>
        <begin position="1"/>
        <end position="125"/>
    </location>
</feature>
<sequence length="125" mass="14300">MTTEDTIQGNQERQPQRRRPFTTWVKKLTNFKHSSDSERNKRHAKPRRGGKLNNPYPESGTVSQNHGNRHRYSENSFTTHQTGDTSIGGHSGRYSVDLAPPTAGGRSMPWCQLFDRHQPDPRGRC</sequence>
<organism evidence="2 3">
    <name type="scientific">Akanthomyces muscarius</name>
    <name type="common">Entomopathogenic fungus</name>
    <name type="synonym">Lecanicillium muscarium</name>
    <dbReference type="NCBI Taxonomy" id="2231603"/>
    <lineage>
        <taxon>Eukaryota</taxon>
        <taxon>Fungi</taxon>
        <taxon>Dikarya</taxon>
        <taxon>Ascomycota</taxon>
        <taxon>Pezizomycotina</taxon>
        <taxon>Sordariomycetes</taxon>
        <taxon>Hypocreomycetidae</taxon>
        <taxon>Hypocreales</taxon>
        <taxon>Cordycipitaceae</taxon>
        <taxon>Akanthomyces</taxon>
    </lineage>
</organism>
<dbReference type="AlphaFoldDB" id="A0A9W8Q1N3"/>
<dbReference type="RefSeq" id="XP_056048079.1">
    <property type="nucleotide sequence ID" value="XM_056204327.1"/>
</dbReference>
<evidence type="ECO:0000256" key="1">
    <source>
        <dbReference type="SAM" id="MobiDB-lite"/>
    </source>
</evidence>
<name>A0A9W8Q1N3_AKAMU</name>
<feature type="compositionally biased region" description="Basic and acidic residues" evidence="1">
    <location>
        <begin position="114"/>
        <end position="125"/>
    </location>
</feature>